<evidence type="ECO:0000259" key="10">
    <source>
        <dbReference type="Pfam" id="PF13793"/>
    </source>
</evidence>
<keyword evidence="3 8" id="KW-0545">Nucleotide biosynthesis</keyword>
<dbReference type="SMART" id="SM01400">
    <property type="entry name" value="Pribosyltran_N"/>
    <property type="match status" value="1"/>
</dbReference>
<keyword evidence="4" id="KW-0547">Nucleotide-binding</keyword>
<evidence type="ECO:0000256" key="5">
    <source>
        <dbReference type="ARBA" id="ARBA00022777"/>
    </source>
</evidence>
<dbReference type="InterPro" id="IPR005946">
    <property type="entry name" value="Rib-P_diPkinase"/>
</dbReference>
<evidence type="ECO:0000256" key="3">
    <source>
        <dbReference type="ARBA" id="ARBA00022727"/>
    </source>
</evidence>
<dbReference type="GO" id="GO:0016301">
    <property type="term" value="F:kinase activity"/>
    <property type="evidence" value="ECO:0007669"/>
    <property type="project" value="UniProtKB-KW"/>
</dbReference>
<dbReference type="Pfam" id="PF13793">
    <property type="entry name" value="Pribosyltran_N"/>
    <property type="match status" value="1"/>
</dbReference>
<dbReference type="AlphaFoldDB" id="A0A0G4ATG8"/>
<dbReference type="FunFam" id="3.40.50.2020:FF:000014">
    <property type="entry name" value="Ribose-phosphate pyrophosphokinase 1"/>
    <property type="match status" value="1"/>
</dbReference>
<evidence type="ECO:0000256" key="7">
    <source>
        <dbReference type="ARBA" id="ARBA00049535"/>
    </source>
</evidence>
<evidence type="ECO:0000256" key="2">
    <source>
        <dbReference type="ARBA" id="ARBA00022679"/>
    </source>
</evidence>
<dbReference type="GO" id="GO:0002189">
    <property type="term" value="C:ribose phosphate diphosphokinase complex"/>
    <property type="evidence" value="ECO:0007669"/>
    <property type="project" value="TreeGrafter"/>
</dbReference>
<keyword evidence="6" id="KW-0067">ATP-binding</keyword>
<dbReference type="InterPro" id="IPR029057">
    <property type="entry name" value="PRTase-like"/>
</dbReference>
<dbReference type="Gene3D" id="3.40.50.2020">
    <property type="match status" value="2"/>
</dbReference>
<evidence type="ECO:0000313" key="12">
    <source>
        <dbReference type="Proteomes" id="UP000035656"/>
    </source>
</evidence>
<dbReference type="CDD" id="cd06223">
    <property type="entry name" value="PRTases_typeI"/>
    <property type="match status" value="1"/>
</dbReference>
<comment type="catalytic activity">
    <reaction evidence="7">
        <text>D-ribose 5-phosphate + ATP = 5-phospho-alpha-D-ribose 1-diphosphate + AMP + H(+)</text>
        <dbReference type="Rhea" id="RHEA:15609"/>
        <dbReference type="ChEBI" id="CHEBI:15378"/>
        <dbReference type="ChEBI" id="CHEBI:30616"/>
        <dbReference type="ChEBI" id="CHEBI:58017"/>
        <dbReference type="ChEBI" id="CHEBI:78346"/>
        <dbReference type="ChEBI" id="CHEBI:456215"/>
        <dbReference type="EC" id="2.7.6.1"/>
    </reaction>
</comment>
<comment type="similarity">
    <text evidence="8">Belongs to the ribose-phosphate pyrophosphokinase family.</text>
</comment>
<evidence type="ECO:0000256" key="8">
    <source>
        <dbReference type="RuleBase" id="RU004324"/>
    </source>
</evidence>
<evidence type="ECO:0000256" key="6">
    <source>
        <dbReference type="ARBA" id="ARBA00022840"/>
    </source>
</evidence>
<protein>
    <recommendedName>
        <fullName evidence="1">ribose-phosphate diphosphokinase</fullName>
        <ecNumber evidence="1">2.7.6.1</ecNumber>
    </recommendedName>
</protein>
<dbReference type="InterPro" id="IPR029099">
    <property type="entry name" value="Pribosyltran_N"/>
</dbReference>
<proteinExistence type="inferred from homology"/>
<dbReference type="PANTHER" id="PTHR10210">
    <property type="entry name" value="RIBOSE-PHOSPHATE DIPHOSPHOKINASE FAMILY MEMBER"/>
    <property type="match status" value="1"/>
</dbReference>
<feature type="domain" description="Ribose-phosphate pyrophosphokinase N-terminal" evidence="10">
    <location>
        <begin position="3"/>
        <end position="112"/>
    </location>
</feature>
<dbReference type="InterPro" id="IPR000836">
    <property type="entry name" value="PRTase_dom"/>
</dbReference>
<name>A0A0G4ATG8_9BACT</name>
<dbReference type="GO" id="GO:0005737">
    <property type="term" value="C:cytoplasm"/>
    <property type="evidence" value="ECO:0007669"/>
    <property type="project" value="TreeGrafter"/>
</dbReference>
<dbReference type="NCBIfam" id="TIGR01251">
    <property type="entry name" value="ribP_PPkin"/>
    <property type="match status" value="1"/>
</dbReference>
<feature type="domain" description="Phosphoribosyltransferase" evidence="9">
    <location>
        <begin position="150"/>
        <end position="243"/>
    </location>
</feature>
<dbReference type="EC" id="2.7.6.1" evidence="1"/>
<dbReference type="GO" id="GO:0000287">
    <property type="term" value="F:magnesium ion binding"/>
    <property type="evidence" value="ECO:0007669"/>
    <property type="project" value="InterPro"/>
</dbReference>
<dbReference type="KEGG" id="pwo:UX70_C0001G0742"/>
<dbReference type="PANTHER" id="PTHR10210:SF32">
    <property type="entry name" value="RIBOSE-PHOSPHATE PYROPHOSPHOKINASE 2"/>
    <property type="match status" value="1"/>
</dbReference>
<dbReference type="Pfam" id="PF00156">
    <property type="entry name" value="Pribosyltran"/>
    <property type="match status" value="1"/>
</dbReference>
<dbReference type="STRING" id="1619007.UX70_C0001G0742"/>
<gene>
    <name evidence="11" type="ORF">UX70_C0001G0742</name>
</gene>
<dbReference type="GO" id="GO:0006015">
    <property type="term" value="P:5-phosphoribose 1-diphosphate biosynthetic process"/>
    <property type="evidence" value="ECO:0007669"/>
    <property type="project" value="TreeGrafter"/>
</dbReference>
<dbReference type="GO" id="GO:0005524">
    <property type="term" value="F:ATP binding"/>
    <property type="evidence" value="ECO:0007669"/>
    <property type="project" value="UniProtKB-KW"/>
</dbReference>
<dbReference type="GO" id="GO:0004749">
    <property type="term" value="F:ribose phosphate diphosphokinase activity"/>
    <property type="evidence" value="ECO:0007669"/>
    <property type="project" value="UniProtKB-EC"/>
</dbReference>
<dbReference type="EMBL" id="CP011209">
    <property type="protein sequence ID" value="AKM78453.1"/>
    <property type="molecule type" value="Genomic_DNA"/>
</dbReference>
<keyword evidence="5 11" id="KW-0418">Kinase</keyword>
<dbReference type="GO" id="GO:0006164">
    <property type="term" value="P:purine nucleotide biosynthetic process"/>
    <property type="evidence" value="ECO:0007669"/>
    <property type="project" value="TreeGrafter"/>
</dbReference>
<evidence type="ECO:0000256" key="1">
    <source>
        <dbReference type="ARBA" id="ARBA00013247"/>
    </source>
</evidence>
<dbReference type="PATRIC" id="fig|1619007.4.peg.726"/>
<evidence type="ECO:0000259" key="9">
    <source>
        <dbReference type="Pfam" id="PF00156"/>
    </source>
</evidence>
<sequence length="293" mass="32345">MILFTFPEYEYIGSVLRKSPGYKKGNFFVNRYANSEMHISLDTDVRGQECTILGTIAPPDTNLVSFLLLADTLKRKGARKVTALLPYLAYTRHDKIVTKESLATAWIGGLLEQSQIDAITTLSLHSDEDREYIPLPINALSLAGTFATIIADRSLTDAAIVAPDEGALDRCEAVKRAAEMQMHVASFKKRHTATGIALSRISGTIKPEVIIVDDMIDTGQTLIACCRQLKTLGVKRITIFVTHGLFTGTAWSQLWKLGVDRIYCTDSIPPSLLPKDAHITIIPIAPLLQKELY</sequence>
<dbReference type="SUPFAM" id="SSF53271">
    <property type="entry name" value="PRTase-like"/>
    <property type="match status" value="2"/>
</dbReference>
<evidence type="ECO:0000256" key="4">
    <source>
        <dbReference type="ARBA" id="ARBA00022741"/>
    </source>
</evidence>
<keyword evidence="2 11" id="KW-0808">Transferase</keyword>
<evidence type="ECO:0000313" key="11">
    <source>
        <dbReference type="EMBL" id="AKM78453.1"/>
    </source>
</evidence>
<accession>A0A0G4ATG8</accession>
<reference evidence="11 12" key="1">
    <citation type="journal article" date="2015" name="Nature">
        <title>rRNA introns, odd ribosomes, and small enigmatic genomes across a large radiation of phyla.</title>
        <authorList>
            <person name="Brown C.T."/>
            <person name="Hug L.A."/>
            <person name="Thomas B.C."/>
            <person name="Sharon I."/>
            <person name="Castelle C.J."/>
            <person name="Singh A."/>
            <person name="Wilkins M.J."/>
            <person name="Williams K.H."/>
            <person name="Banfield J.F."/>
        </authorList>
    </citation>
    <scope>NUCLEOTIDE SEQUENCE [LARGE SCALE GENOMIC DNA]</scope>
</reference>
<dbReference type="Proteomes" id="UP000035656">
    <property type="component" value="Chromosome"/>
</dbReference>
<organism evidence="11 12">
    <name type="scientific">Candidatus Wolfebacteria bacterium GW2011_GWB1_47_1</name>
    <dbReference type="NCBI Taxonomy" id="1619007"/>
    <lineage>
        <taxon>Bacteria</taxon>
        <taxon>Candidatus Wolfeibacteriota</taxon>
    </lineage>
</organism>